<keyword evidence="2" id="KW-1185">Reference proteome</keyword>
<dbReference type="Gene3D" id="3.40.190.10">
    <property type="entry name" value="Periplasmic binding protein-like II"/>
    <property type="match status" value="1"/>
</dbReference>
<evidence type="ECO:0000313" key="1">
    <source>
        <dbReference type="EMBL" id="MRU14291.1"/>
    </source>
</evidence>
<name>A0A844CG92_9RHOB</name>
<dbReference type="Pfam" id="PF12974">
    <property type="entry name" value="Phosphonate-bd"/>
    <property type="match status" value="1"/>
</dbReference>
<comment type="caution">
    <text evidence="1">The sequence shown here is derived from an EMBL/GenBank/DDBJ whole genome shotgun (WGS) entry which is preliminary data.</text>
</comment>
<organism evidence="1 2">
    <name type="scientific">Roseovarius bejariae</name>
    <dbReference type="NCBI Taxonomy" id="2576383"/>
    <lineage>
        <taxon>Bacteria</taxon>
        <taxon>Pseudomonadati</taxon>
        <taxon>Pseudomonadota</taxon>
        <taxon>Alphaproteobacteria</taxon>
        <taxon>Rhodobacterales</taxon>
        <taxon>Roseobacteraceae</taxon>
        <taxon>Roseovarius</taxon>
    </lineage>
</organism>
<gene>
    <name evidence="1" type="ORF">FDP25_02495</name>
</gene>
<dbReference type="EMBL" id="SZWE01000001">
    <property type="protein sequence ID" value="MRU14291.1"/>
    <property type="molecule type" value="Genomic_DNA"/>
</dbReference>
<dbReference type="AlphaFoldDB" id="A0A844CG92"/>
<accession>A0A844CG92</accession>
<evidence type="ECO:0008006" key="3">
    <source>
        <dbReference type="Google" id="ProtNLM"/>
    </source>
</evidence>
<dbReference type="RefSeq" id="WP_154148609.1">
    <property type="nucleotide sequence ID" value="NZ_SZWE01000001.1"/>
</dbReference>
<dbReference type="SUPFAM" id="SSF53850">
    <property type="entry name" value="Periplasmic binding protein-like II"/>
    <property type="match status" value="1"/>
</dbReference>
<dbReference type="PANTHER" id="PTHR35841">
    <property type="entry name" value="PHOSPHONATES-BINDING PERIPLASMIC PROTEIN"/>
    <property type="match status" value="1"/>
</dbReference>
<proteinExistence type="predicted"/>
<dbReference type="Proteomes" id="UP000564704">
    <property type="component" value="Unassembled WGS sequence"/>
</dbReference>
<dbReference type="OrthoDB" id="7353682at2"/>
<protein>
    <recommendedName>
        <fullName evidence="3">ABC-type phosphate/phosphonate transport system, substrate-binding protein</fullName>
    </recommendedName>
</protein>
<reference evidence="1 2" key="1">
    <citation type="submission" date="2019-05" db="EMBL/GenBank/DDBJ databases">
        <title>Roseovarius bejariae sp. nov., a moderately halophylic bacterium isolated from a saline soil in Rambla Salada (Murcia).</title>
        <authorList>
            <person name="Castro D.J."/>
            <person name="Gomez-Altuve A."/>
            <person name="Reina J.C."/>
            <person name="Rodriguez M."/>
            <person name="Sampedro I."/>
            <person name="Llamas I."/>
            <person name="Martinez-Checa F."/>
        </authorList>
    </citation>
    <scope>NUCLEOTIDE SEQUENCE [LARGE SCALE GENOMIC DNA]</scope>
    <source>
        <strain evidence="1 2">A21</strain>
    </source>
</reference>
<evidence type="ECO:0000313" key="2">
    <source>
        <dbReference type="Proteomes" id="UP000564704"/>
    </source>
</evidence>
<dbReference type="PANTHER" id="PTHR35841:SF1">
    <property type="entry name" value="PHOSPHONATES-BINDING PERIPLASMIC PROTEIN"/>
    <property type="match status" value="1"/>
</dbReference>
<sequence>MIANLMMYARPETEAATARLWALIRAALAERGVEAPEVLAQDAGEFEVWTAPDLLLSQTCGMPYRLWLHDRVALVGTPDYGLDGCAPGHYRSAVVVRADDPRDDLTAYREATFAYNQSFSHSGYAAPYALCAEHGFWFENRVQTHGHRLSARAVAEGQADIAALDGVTWRLMQDHGELSGRLRVLCWTGESPGLPLITAGQQDAGAIRAAVKQAIDALEETDRAALGLRGLVDIPKAAYLSVPNPPQSAGARPRPF</sequence>